<dbReference type="OrthoDB" id="2374476at2"/>
<sequence>MLDRCLDFRAIKNRSKKILNQRNLAPLYISESEILIPVKVRKPRVSRDGGYGYLNINTIKEIKDKYLILNNGEKIIFKDSNRTIIKRIKMARILKERVAQSYISTNIEITGKEYLVMEGIEEILKQINLIKTTMERKGNI</sequence>
<dbReference type="EMBL" id="AZQP01000001">
    <property type="protein sequence ID" value="EYE89887.1"/>
    <property type="molecule type" value="Genomic_DNA"/>
</dbReference>
<proteinExistence type="predicted"/>
<evidence type="ECO:0000313" key="1">
    <source>
        <dbReference type="EMBL" id="EYE89887.1"/>
    </source>
</evidence>
<keyword evidence="2" id="KW-1185">Reference proteome</keyword>
<gene>
    <name evidence="1" type="ORF">Q428_00750</name>
</gene>
<comment type="caution">
    <text evidence="1">The sequence shown here is derived from an EMBL/GenBank/DDBJ whole genome shotgun (WGS) entry which is preliminary data.</text>
</comment>
<name>A0A017RYY1_9CLOT</name>
<accession>A0A017RYY1</accession>
<evidence type="ECO:0000313" key="2">
    <source>
        <dbReference type="Proteomes" id="UP000019681"/>
    </source>
</evidence>
<dbReference type="AlphaFoldDB" id="A0A017RYY1"/>
<dbReference type="Proteomes" id="UP000019681">
    <property type="component" value="Unassembled WGS sequence"/>
</dbReference>
<reference evidence="1 2" key="1">
    <citation type="journal article" date="2014" name="Genome Announc.">
        <title>Draft Genome Sequence of Fervidicella metallireducens Strain AeBT, an Iron-Reducing Thermoanaerobe from the Great Artesian Basin.</title>
        <authorList>
            <person name="Patel B.K."/>
        </authorList>
    </citation>
    <scope>NUCLEOTIDE SEQUENCE [LARGE SCALE GENOMIC DNA]</scope>
    <source>
        <strain evidence="1 2">AeB</strain>
    </source>
</reference>
<protein>
    <submittedName>
        <fullName evidence="1">Uncharacterized protein</fullName>
    </submittedName>
</protein>
<dbReference type="STRING" id="1403537.Q428_00750"/>
<organism evidence="1 2">
    <name type="scientific">Fervidicella metallireducens AeB</name>
    <dbReference type="NCBI Taxonomy" id="1403537"/>
    <lineage>
        <taxon>Bacteria</taxon>
        <taxon>Bacillati</taxon>
        <taxon>Bacillota</taxon>
        <taxon>Clostridia</taxon>
        <taxon>Eubacteriales</taxon>
        <taxon>Clostridiaceae</taxon>
        <taxon>Fervidicella</taxon>
    </lineage>
</organism>
<dbReference type="RefSeq" id="WP_035377244.1">
    <property type="nucleotide sequence ID" value="NZ_AZQP01000001.1"/>
</dbReference>